<dbReference type="EMBL" id="QRCM01000001">
    <property type="protein sequence ID" value="TXG90438.1"/>
    <property type="molecule type" value="Genomic_DNA"/>
</dbReference>
<protein>
    <recommendedName>
        <fullName evidence="3">ESX-1 secretion-associated protein</fullName>
    </recommendedName>
</protein>
<name>A0A6P2CHK1_9NOCA</name>
<proteinExistence type="predicted"/>
<reference evidence="1 2" key="1">
    <citation type="submission" date="2018-07" db="EMBL/GenBank/DDBJ databases">
        <title>Genome sequence of Rhodococcus rhodnii ATCC 35071 from Rhodnius prolixus.</title>
        <authorList>
            <person name="Patel V."/>
            <person name="Vogel K.J."/>
        </authorList>
    </citation>
    <scope>NUCLEOTIDE SEQUENCE [LARGE SCALE GENOMIC DNA]</scope>
    <source>
        <strain evidence="1 2">ATCC 35071</strain>
    </source>
</reference>
<sequence>MGSGGEPDVEIDASAVIGIARRFASSASALGEAAAATRDLRFGAASLGPDHASEARALAVGLARVADVLTERAGDVDVVAAATEATAAAYVSADDAASTRFGNLT</sequence>
<organism evidence="1 2">
    <name type="scientific">Rhodococcus rhodnii</name>
    <dbReference type="NCBI Taxonomy" id="38312"/>
    <lineage>
        <taxon>Bacteria</taxon>
        <taxon>Bacillati</taxon>
        <taxon>Actinomycetota</taxon>
        <taxon>Actinomycetes</taxon>
        <taxon>Mycobacteriales</taxon>
        <taxon>Nocardiaceae</taxon>
        <taxon>Rhodococcus</taxon>
    </lineage>
</organism>
<dbReference type="AlphaFoldDB" id="A0A6P2CHK1"/>
<dbReference type="Proteomes" id="UP000471120">
    <property type="component" value="Unassembled WGS sequence"/>
</dbReference>
<evidence type="ECO:0000313" key="1">
    <source>
        <dbReference type="EMBL" id="TXG90438.1"/>
    </source>
</evidence>
<dbReference type="RefSeq" id="WP_010836634.1">
    <property type="nucleotide sequence ID" value="NZ_QRCM01000001.1"/>
</dbReference>
<evidence type="ECO:0008006" key="3">
    <source>
        <dbReference type="Google" id="ProtNLM"/>
    </source>
</evidence>
<accession>A0A6P2CHK1</accession>
<comment type="caution">
    <text evidence="1">The sequence shown here is derived from an EMBL/GenBank/DDBJ whole genome shotgun (WGS) entry which is preliminary data.</text>
</comment>
<evidence type="ECO:0000313" key="2">
    <source>
        <dbReference type="Proteomes" id="UP000471120"/>
    </source>
</evidence>
<gene>
    <name evidence="1" type="ORF">DW322_09645</name>
</gene>